<dbReference type="PATRIC" id="fig|1581420.6.peg.1642"/>
<dbReference type="AlphaFoldDB" id="A0A0G9MU46"/>
<dbReference type="RefSeq" id="WP_047003848.1">
    <property type="nucleotide sequence ID" value="NZ_LBHB01000002.1"/>
</dbReference>
<comment type="caution">
    <text evidence="7">The sequence shown here is derived from an EMBL/GenBank/DDBJ whole genome shotgun (WGS) entry which is preliminary data.</text>
</comment>
<dbReference type="Proteomes" id="UP000053464">
    <property type="component" value="Unassembled WGS sequence"/>
</dbReference>
<evidence type="ECO:0000256" key="2">
    <source>
        <dbReference type="ARBA" id="ARBA00007511"/>
    </source>
</evidence>
<dbReference type="Pfam" id="PF03741">
    <property type="entry name" value="TerC"/>
    <property type="match status" value="1"/>
</dbReference>
<gene>
    <name evidence="7" type="ORF">AAW00_08000</name>
</gene>
<evidence type="ECO:0000256" key="6">
    <source>
        <dbReference type="SAM" id="Phobius"/>
    </source>
</evidence>
<organism evidence="7 8">
    <name type="scientific">Aurantiacibacter luteus</name>
    <dbReference type="NCBI Taxonomy" id="1581420"/>
    <lineage>
        <taxon>Bacteria</taxon>
        <taxon>Pseudomonadati</taxon>
        <taxon>Pseudomonadota</taxon>
        <taxon>Alphaproteobacteria</taxon>
        <taxon>Sphingomonadales</taxon>
        <taxon>Erythrobacteraceae</taxon>
        <taxon>Aurantiacibacter</taxon>
    </lineage>
</organism>
<keyword evidence="5 6" id="KW-0472">Membrane</keyword>
<dbReference type="EMBL" id="LBHB01000002">
    <property type="protein sequence ID" value="KLE34201.1"/>
    <property type="molecule type" value="Genomic_DNA"/>
</dbReference>
<protein>
    <submittedName>
        <fullName evidence="7">Membrane protein</fullName>
    </submittedName>
</protein>
<comment type="subcellular location">
    <subcellularLocation>
        <location evidence="1">Membrane</location>
        <topology evidence="1">Multi-pass membrane protein</topology>
    </subcellularLocation>
</comment>
<feature type="transmembrane region" description="Helical" evidence="6">
    <location>
        <begin position="297"/>
        <end position="317"/>
    </location>
</feature>
<evidence type="ECO:0000256" key="5">
    <source>
        <dbReference type="ARBA" id="ARBA00023136"/>
    </source>
</evidence>
<evidence type="ECO:0000256" key="4">
    <source>
        <dbReference type="ARBA" id="ARBA00022989"/>
    </source>
</evidence>
<feature type="transmembrane region" description="Helical" evidence="6">
    <location>
        <begin position="85"/>
        <end position="103"/>
    </location>
</feature>
<dbReference type="PANTHER" id="PTHR30238:SF0">
    <property type="entry name" value="THYLAKOID MEMBRANE PROTEIN TERC, CHLOROPLASTIC"/>
    <property type="match status" value="1"/>
</dbReference>
<dbReference type="OrthoDB" id="9783692at2"/>
<evidence type="ECO:0000313" key="8">
    <source>
        <dbReference type="Proteomes" id="UP000053464"/>
    </source>
</evidence>
<dbReference type="InterPro" id="IPR005496">
    <property type="entry name" value="Integral_membrane_TerC"/>
</dbReference>
<feature type="transmembrane region" description="Helical" evidence="6">
    <location>
        <begin position="139"/>
        <end position="157"/>
    </location>
</feature>
<dbReference type="InterPro" id="IPR022369">
    <property type="entry name" value="Integral_membrane_TerC_rswitch"/>
</dbReference>
<keyword evidence="4 6" id="KW-1133">Transmembrane helix</keyword>
<feature type="transmembrane region" description="Helical" evidence="6">
    <location>
        <begin position="267"/>
        <end position="285"/>
    </location>
</feature>
<comment type="similarity">
    <text evidence="2">Belongs to the TerC family.</text>
</comment>
<name>A0A0G9MU46_9SPHN</name>
<dbReference type="NCBIfam" id="TIGR03718">
    <property type="entry name" value="R_switched_Alx"/>
    <property type="match status" value="1"/>
</dbReference>
<dbReference type="PANTHER" id="PTHR30238">
    <property type="entry name" value="MEMBRANE BOUND PREDICTED REDOX MODULATOR"/>
    <property type="match status" value="1"/>
</dbReference>
<evidence type="ECO:0000256" key="1">
    <source>
        <dbReference type="ARBA" id="ARBA00004141"/>
    </source>
</evidence>
<evidence type="ECO:0000313" key="7">
    <source>
        <dbReference type="EMBL" id="KLE34201.1"/>
    </source>
</evidence>
<feature type="transmembrane region" description="Helical" evidence="6">
    <location>
        <begin position="230"/>
        <end position="255"/>
    </location>
</feature>
<feature type="transmembrane region" description="Helical" evidence="6">
    <location>
        <begin position="46"/>
        <end position="65"/>
    </location>
</feature>
<keyword evidence="3 6" id="KW-0812">Transmembrane</keyword>
<dbReference type="GO" id="GO:0016020">
    <property type="term" value="C:membrane"/>
    <property type="evidence" value="ECO:0007669"/>
    <property type="project" value="UniProtKB-SubCell"/>
</dbReference>
<feature type="transmembrane region" description="Helical" evidence="6">
    <location>
        <begin position="14"/>
        <end position="34"/>
    </location>
</feature>
<accession>A0A0G9MU46</accession>
<evidence type="ECO:0000256" key="3">
    <source>
        <dbReference type="ARBA" id="ARBA00022692"/>
    </source>
</evidence>
<proteinExistence type="inferred from homology"/>
<feature type="transmembrane region" description="Helical" evidence="6">
    <location>
        <begin position="201"/>
        <end position="224"/>
    </location>
</feature>
<keyword evidence="8" id="KW-1185">Reference proteome</keyword>
<feature type="transmembrane region" description="Helical" evidence="6">
    <location>
        <begin position="112"/>
        <end position="133"/>
    </location>
</feature>
<sequence length="338" mass="37259">MEFLFTDWLGTPTWFWLVFVGIVLALTAFDLGVLHKEDREMGIGESLRLSAFYIGVALAFGAWIWAERGAELGMQYYTGFFIEKALSIDNVFVISLIFTYFAIPPKYQYRALLWGILAVIVLRGLMIAGGAALVAEAYWVLYVFAAFLVFTGIKMFFAGDHAPDIANNAAVKWISTHMRVTPQLHDQHFFVKVPDGKTGKLVTAATPLFLALVVINLADLVFAIDSVPAIFAITTDTFIVYTSNIMAILGLRALYFALAAMVHRFYYLKYALAAVLVFIGSKIFVTDFVLGGAKFPPLLSLGVTAALIAGGVLYSLWKTRHGEDAAPQLPHDELSSRG</sequence>
<reference evidence="7 8" key="1">
    <citation type="submission" date="2015-04" db="EMBL/GenBank/DDBJ databases">
        <title>The draft genome sequence of Erythrobacter luteus KA37.</title>
        <authorList>
            <person name="Zhuang L."/>
            <person name="Liu Y."/>
            <person name="Shao Z."/>
        </authorList>
    </citation>
    <scope>NUCLEOTIDE SEQUENCE [LARGE SCALE GENOMIC DNA]</scope>
    <source>
        <strain evidence="7 8">KA37</strain>
    </source>
</reference>